<keyword evidence="5" id="KW-0862">Zinc</keyword>
<dbReference type="PROSITE" id="PS50157">
    <property type="entry name" value="ZINC_FINGER_C2H2_2"/>
    <property type="match status" value="2"/>
</dbReference>
<dbReference type="OrthoDB" id="3945418at2759"/>
<keyword evidence="11" id="KW-1185">Reference proteome</keyword>
<reference evidence="10 11" key="1">
    <citation type="submission" date="2016-04" db="EMBL/GenBank/DDBJ databases">
        <title>A degradative enzymes factory behind the ericoid mycorrhizal symbiosis.</title>
        <authorList>
            <consortium name="DOE Joint Genome Institute"/>
            <person name="Martino E."/>
            <person name="Morin E."/>
            <person name="Grelet G."/>
            <person name="Kuo A."/>
            <person name="Kohler A."/>
            <person name="Daghino S."/>
            <person name="Barry K."/>
            <person name="Choi C."/>
            <person name="Cichocki N."/>
            <person name="Clum A."/>
            <person name="Copeland A."/>
            <person name="Hainaut M."/>
            <person name="Haridas S."/>
            <person name="Labutti K."/>
            <person name="Lindquist E."/>
            <person name="Lipzen A."/>
            <person name="Khouja H.-R."/>
            <person name="Murat C."/>
            <person name="Ohm R."/>
            <person name="Olson A."/>
            <person name="Spatafora J."/>
            <person name="Veneault-Fourrey C."/>
            <person name="Henrissat B."/>
            <person name="Grigoriev I."/>
            <person name="Martin F."/>
            <person name="Perotto S."/>
        </authorList>
    </citation>
    <scope>NUCLEOTIDE SEQUENCE [LARGE SCALE GENOMIC DNA]</scope>
    <source>
        <strain evidence="10 11">F</strain>
    </source>
</reference>
<dbReference type="Proteomes" id="UP000235786">
    <property type="component" value="Unassembled WGS sequence"/>
</dbReference>
<evidence type="ECO:0000256" key="1">
    <source>
        <dbReference type="ARBA" id="ARBA00004123"/>
    </source>
</evidence>
<accession>A0A2J6RU32</accession>
<evidence type="ECO:0000259" key="9">
    <source>
        <dbReference type="PROSITE" id="PS50157"/>
    </source>
</evidence>
<dbReference type="InterPro" id="IPR036236">
    <property type="entry name" value="Znf_C2H2_sf"/>
</dbReference>
<keyword evidence="3" id="KW-0677">Repeat</keyword>
<sequence length="720" mass="80098">MECRFCQKTFSKGEHLRRHERSHTGLRPYRCKECQRTFSRQDSLARHEKLHTRKDTNNYPSPPSPPSSLVSHSSLATSFSPLGGTLINGDSPTAHGCQGEISNSYSAHNTPITDMFSVPQSADLDFDLIWPDSEDLFETLMASENSNQWQTPFTTLPITSHTFHMENHVMDTSNTVHEKVKSPSIGSIPTGESHRAVHNVSEMVTSLSSSVTAAVEATSLTSVFLDECLHMFFGRFIPTFPILHRGTFIFRDCTQPLLLNAMAIGSLYLGPKNSIAKGEALWRLAHVAVTTSWETLITHRGPYDSCQGVQLVVTALLAQVYGALSKNRLIRTASQAFHALGFFWARQCSLSDSEPYSLDDLPSTEDSEDKKDTCWRQWAAQEIQQRALLGHYLVDGLISRMSGELPSVRHAANELGLPSTEAAFEARNANEWLSQMQCQDRPSTSYSFRKIISSLFSPKPPLNLPPQLSAFSLRVVLEGIQSLVSDSDSDEVALVGVPTKFELRRALAQVHIMITESTSMSEPERLELFLRWHTLCLDACKDSSQLCRSVCSRYGVTQHVCPGRDSKKIELDLVSWANTEDARRALLHAIAIQEIVERLPRGRAHVIHIPNSLFASATVYCAFSLAGMTMVNLPASVDWQSVLSSGYESVPVIGSSDGDTSETRRYIRGELASLVGSVGVAENLLYELNSMQKLFRCLSSQWGIAYDMEDVIDQWMSLCH</sequence>
<dbReference type="SUPFAM" id="SSF57667">
    <property type="entry name" value="beta-beta-alpha zinc fingers"/>
    <property type="match status" value="1"/>
</dbReference>
<dbReference type="PANTHER" id="PTHR40626:SF14">
    <property type="entry name" value="C2H2 TYPE ZINC FINGER DOMAIN PROTEIN (AFU_ORTHOLOGUE AFUA_1G02360)"/>
    <property type="match status" value="1"/>
</dbReference>
<dbReference type="AlphaFoldDB" id="A0A2J6RU32"/>
<evidence type="ECO:0000256" key="8">
    <source>
        <dbReference type="SAM" id="MobiDB-lite"/>
    </source>
</evidence>
<evidence type="ECO:0000256" key="7">
    <source>
        <dbReference type="PROSITE-ProRule" id="PRU00042"/>
    </source>
</evidence>
<dbReference type="PROSITE" id="PS00028">
    <property type="entry name" value="ZINC_FINGER_C2H2_1"/>
    <property type="match status" value="2"/>
</dbReference>
<protein>
    <recommendedName>
        <fullName evidence="9">C2H2-type domain-containing protein</fullName>
    </recommendedName>
</protein>
<dbReference type="FunFam" id="3.30.160.60:FF:002343">
    <property type="entry name" value="Zinc finger protein 33A"/>
    <property type="match status" value="1"/>
</dbReference>
<dbReference type="Pfam" id="PF04082">
    <property type="entry name" value="Fungal_trans"/>
    <property type="match status" value="1"/>
</dbReference>
<dbReference type="GO" id="GO:0008270">
    <property type="term" value="F:zinc ion binding"/>
    <property type="evidence" value="ECO:0007669"/>
    <property type="project" value="UniProtKB-KW"/>
</dbReference>
<evidence type="ECO:0000313" key="10">
    <source>
        <dbReference type="EMBL" id="PMD42025.1"/>
    </source>
</evidence>
<feature type="region of interest" description="Disordered" evidence="8">
    <location>
        <begin position="50"/>
        <end position="74"/>
    </location>
</feature>
<dbReference type="GO" id="GO:0000978">
    <property type="term" value="F:RNA polymerase II cis-regulatory region sequence-specific DNA binding"/>
    <property type="evidence" value="ECO:0007669"/>
    <property type="project" value="InterPro"/>
</dbReference>
<comment type="subcellular location">
    <subcellularLocation>
        <location evidence="1">Nucleus</location>
    </subcellularLocation>
</comment>
<dbReference type="GO" id="GO:0000981">
    <property type="term" value="F:DNA-binding transcription factor activity, RNA polymerase II-specific"/>
    <property type="evidence" value="ECO:0007669"/>
    <property type="project" value="InterPro"/>
</dbReference>
<dbReference type="GO" id="GO:0006351">
    <property type="term" value="P:DNA-templated transcription"/>
    <property type="evidence" value="ECO:0007669"/>
    <property type="project" value="InterPro"/>
</dbReference>
<organism evidence="10 11">
    <name type="scientific">Hyaloscypha variabilis (strain UAMH 11265 / GT02V1 / F)</name>
    <name type="common">Meliniomyces variabilis</name>
    <dbReference type="NCBI Taxonomy" id="1149755"/>
    <lineage>
        <taxon>Eukaryota</taxon>
        <taxon>Fungi</taxon>
        <taxon>Dikarya</taxon>
        <taxon>Ascomycota</taxon>
        <taxon>Pezizomycotina</taxon>
        <taxon>Leotiomycetes</taxon>
        <taxon>Helotiales</taxon>
        <taxon>Hyaloscyphaceae</taxon>
        <taxon>Hyaloscypha</taxon>
        <taxon>Hyaloscypha variabilis</taxon>
    </lineage>
</organism>
<dbReference type="EMBL" id="KZ613943">
    <property type="protein sequence ID" value="PMD42025.1"/>
    <property type="molecule type" value="Genomic_DNA"/>
</dbReference>
<dbReference type="InterPro" id="IPR013087">
    <property type="entry name" value="Znf_C2H2_type"/>
</dbReference>
<dbReference type="Gene3D" id="3.30.160.60">
    <property type="entry name" value="Classic Zinc Finger"/>
    <property type="match status" value="2"/>
</dbReference>
<feature type="domain" description="C2H2-type" evidence="9">
    <location>
        <begin position="1"/>
        <end position="28"/>
    </location>
</feature>
<gene>
    <name evidence="10" type="ORF">L207DRAFT_485448</name>
</gene>
<evidence type="ECO:0000256" key="3">
    <source>
        <dbReference type="ARBA" id="ARBA00022737"/>
    </source>
</evidence>
<feature type="domain" description="C2H2-type" evidence="9">
    <location>
        <begin position="29"/>
        <end position="56"/>
    </location>
</feature>
<dbReference type="Pfam" id="PF00096">
    <property type="entry name" value="zf-C2H2"/>
    <property type="match status" value="1"/>
</dbReference>
<proteinExistence type="predicted"/>
<name>A0A2J6RU32_HYAVF</name>
<dbReference type="SMART" id="SM00355">
    <property type="entry name" value="ZnF_C2H2"/>
    <property type="match status" value="2"/>
</dbReference>
<keyword evidence="2" id="KW-0479">Metal-binding</keyword>
<dbReference type="InterPro" id="IPR007219">
    <property type="entry name" value="XnlR_reg_dom"/>
</dbReference>
<evidence type="ECO:0000256" key="4">
    <source>
        <dbReference type="ARBA" id="ARBA00022771"/>
    </source>
</evidence>
<dbReference type="GO" id="GO:0000785">
    <property type="term" value="C:chromatin"/>
    <property type="evidence" value="ECO:0007669"/>
    <property type="project" value="TreeGrafter"/>
</dbReference>
<dbReference type="InterPro" id="IPR051059">
    <property type="entry name" value="VerF-like"/>
</dbReference>
<dbReference type="STRING" id="1149755.A0A2J6RU32"/>
<evidence type="ECO:0000313" key="11">
    <source>
        <dbReference type="Proteomes" id="UP000235786"/>
    </source>
</evidence>
<evidence type="ECO:0000256" key="5">
    <source>
        <dbReference type="ARBA" id="ARBA00022833"/>
    </source>
</evidence>
<evidence type="ECO:0000256" key="2">
    <source>
        <dbReference type="ARBA" id="ARBA00022723"/>
    </source>
</evidence>
<evidence type="ECO:0000256" key="6">
    <source>
        <dbReference type="ARBA" id="ARBA00023242"/>
    </source>
</evidence>
<dbReference type="PANTHER" id="PTHR40626">
    <property type="entry name" value="MIP31509P"/>
    <property type="match status" value="1"/>
</dbReference>
<keyword evidence="6" id="KW-0539">Nucleus</keyword>
<dbReference type="GO" id="GO:0005634">
    <property type="term" value="C:nucleus"/>
    <property type="evidence" value="ECO:0007669"/>
    <property type="project" value="UniProtKB-SubCell"/>
</dbReference>
<keyword evidence="4 7" id="KW-0863">Zinc-finger</keyword>